<evidence type="ECO:0000313" key="1">
    <source>
        <dbReference type="EMBL" id="TNN82823.1"/>
    </source>
</evidence>
<protein>
    <submittedName>
        <fullName evidence="1">Uncharacterized protein</fullName>
    </submittedName>
</protein>
<evidence type="ECO:0000313" key="2">
    <source>
        <dbReference type="Proteomes" id="UP000314294"/>
    </source>
</evidence>
<name>A0A4Z2J048_9TELE</name>
<comment type="caution">
    <text evidence="1">The sequence shown here is derived from an EMBL/GenBank/DDBJ whole genome shotgun (WGS) entry which is preliminary data.</text>
</comment>
<proteinExistence type="predicted"/>
<accession>A0A4Z2J048</accession>
<sequence>MPPPTGPAVNLLWSFEPLLLARGRSDFLRVNAADELVLLSAEEPASISCHAFLIHRPLYLALAGEDAFVLEDDALHQDVDLSLQGDDVFIVSPSQQAGAKTHGQVIHHSVNIVECEKFQYSLVKECKEVSHDDDDGLRLASHLTLCTHFGNLRDTRRFIVKPLNNPLNADKQKADLVSVMGLIGEAKGHAEGVVMVLQEGVSVVALVQPGHGALELLQPRAQVVLGPPATGQSSGQYLLCEALCVLQAVCEGLDEDVAAALTQTTVLPAFLAGLGQHSQPDLGHRVVRQVLQLLTLLLELQVQDLQLVYKLATHL</sequence>
<dbReference type="EMBL" id="SRLO01000036">
    <property type="protein sequence ID" value="TNN82823.1"/>
    <property type="molecule type" value="Genomic_DNA"/>
</dbReference>
<keyword evidence="2" id="KW-1185">Reference proteome</keyword>
<reference evidence="1 2" key="1">
    <citation type="submission" date="2019-03" db="EMBL/GenBank/DDBJ databases">
        <title>First draft genome of Liparis tanakae, snailfish: a comprehensive survey of snailfish specific genes.</title>
        <authorList>
            <person name="Kim W."/>
            <person name="Song I."/>
            <person name="Jeong J.-H."/>
            <person name="Kim D."/>
            <person name="Kim S."/>
            <person name="Ryu S."/>
            <person name="Song J.Y."/>
            <person name="Lee S.K."/>
        </authorList>
    </citation>
    <scope>NUCLEOTIDE SEQUENCE [LARGE SCALE GENOMIC DNA]</scope>
    <source>
        <tissue evidence="1">Muscle</tissue>
    </source>
</reference>
<dbReference type="AlphaFoldDB" id="A0A4Z2J048"/>
<gene>
    <name evidence="1" type="ORF">EYF80_006780</name>
</gene>
<dbReference type="Proteomes" id="UP000314294">
    <property type="component" value="Unassembled WGS sequence"/>
</dbReference>
<organism evidence="1 2">
    <name type="scientific">Liparis tanakae</name>
    <name type="common">Tanaka's snailfish</name>
    <dbReference type="NCBI Taxonomy" id="230148"/>
    <lineage>
        <taxon>Eukaryota</taxon>
        <taxon>Metazoa</taxon>
        <taxon>Chordata</taxon>
        <taxon>Craniata</taxon>
        <taxon>Vertebrata</taxon>
        <taxon>Euteleostomi</taxon>
        <taxon>Actinopterygii</taxon>
        <taxon>Neopterygii</taxon>
        <taxon>Teleostei</taxon>
        <taxon>Neoteleostei</taxon>
        <taxon>Acanthomorphata</taxon>
        <taxon>Eupercaria</taxon>
        <taxon>Perciformes</taxon>
        <taxon>Cottioidei</taxon>
        <taxon>Cottales</taxon>
        <taxon>Liparidae</taxon>
        <taxon>Liparis</taxon>
    </lineage>
</organism>